<evidence type="ECO:0000313" key="8">
    <source>
        <dbReference type="EMBL" id="KAK0419861.1"/>
    </source>
</evidence>
<dbReference type="PANTHER" id="PTHR31542:SF1">
    <property type="entry name" value="LARGE RIBOSOMAL SUBUNIT PROTEIN ML50"/>
    <property type="match status" value="1"/>
</dbReference>
<evidence type="ECO:0000256" key="3">
    <source>
        <dbReference type="ARBA" id="ARBA00022980"/>
    </source>
</evidence>
<dbReference type="PANTHER" id="PTHR31542">
    <property type="entry name" value="39A RIBOSOMAL PROTEIN L50, MITOCHONDRIAL"/>
    <property type="match status" value="1"/>
</dbReference>
<comment type="subcellular location">
    <subcellularLocation>
        <location evidence="1">Mitochondrion</location>
    </subcellularLocation>
</comment>
<dbReference type="InterPro" id="IPR018305">
    <property type="entry name" value="Ribosomal_m50"/>
</dbReference>
<proteinExistence type="inferred from homology"/>
<evidence type="ECO:0000313" key="9">
    <source>
        <dbReference type="Proteomes" id="UP001175271"/>
    </source>
</evidence>
<evidence type="ECO:0000256" key="7">
    <source>
        <dbReference type="ARBA" id="ARBA00035398"/>
    </source>
</evidence>
<evidence type="ECO:0000256" key="5">
    <source>
        <dbReference type="ARBA" id="ARBA00023274"/>
    </source>
</evidence>
<dbReference type="Pfam" id="PF10501">
    <property type="entry name" value="Ribosomal_L50"/>
    <property type="match status" value="1"/>
</dbReference>
<evidence type="ECO:0000256" key="4">
    <source>
        <dbReference type="ARBA" id="ARBA00023128"/>
    </source>
</evidence>
<dbReference type="Proteomes" id="UP001175271">
    <property type="component" value="Unassembled WGS sequence"/>
</dbReference>
<keyword evidence="4" id="KW-0496">Mitochondrion</keyword>
<organism evidence="8 9">
    <name type="scientific">Steinernema hermaphroditum</name>
    <dbReference type="NCBI Taxonomy" id="289476"/>
    <lineage>
        <taxon>Eukaryota</taxon>
        <taxon>Metazoa</taxon>
        <taxon>Ecdysozoa</taxon>
        <taxon>Nematoda</taxon>
        <taxon>Chromadorea</taxon>
        <taxon>Rhabditida</taxon>
        <taxon>Tylenchina</taxon>
        <taxon>Panagrolaimomorpha</taxon>
        <taxon>Strongyloidoidea</taxon>
        <taxon>Steinernematidae</taxon>
        <taxon>Steinernema</taxon>
    </lineage>
</organism>
<comment type="similarity">
    <text evidence="2">Belongs to the mitochondrion-specific ribosomal protein mL50 family.</text>
</comment>
<sequence>MPETPNACNVMKAYFKASFCKISEIGTPGEHCDEKVFDAVNRFCQNPYDNDMATRKAMRTSLVLSARRGLFSSFMKSAASSQTSETAGAEVSGLSREQQDKLKGKLALLRKEEEKKSDVKLRDVHDDGFGQNYMDSIRARSLLKFTYNYKPPADVDLRVRLTTQAYCKCKSLEDARHKADVLKKLGDEFGHYVPNCQLHKIKTVEDLVDFYSQEVKNITKYSELARDDSLPENLSIRENPLRFHPNDTQAPHRGVTAFPGTGGEVFGLRNKRIYREFNPKKEWFDYEEMSFDYTKVDKDMPWDPEVAKRMDAFTDKKYKLKSNSFQKAPVREV</sequence>
<dbReference type="AlphaFoldDB" id="A0AA39IA92"/>
<name>A0AA39IA92_9BILA</name>
<comment type="caution">
    <text evidence="8">The sequence shown here is derived from an EMBL/GenBank/DDBJ whole genome shotgun (WGS) entry which is preliminary data.</text>
</comment>
<dbReference type="GO" id="GO:0005762">
    <property type="term" value="C:mitochondrial large ribosomal subunit"/>
    <property type="evidence" value="ECO:0007669"/>
    <property type="project" value="TreeGrafter"/>
</dbReference>
<keyword evidence="5" id="KW-0687">Ribonucleoprotein</keyword>
<dbReference type="EMBL" id="JAUCMV010000002">
    <property type="protein sequence ID" value="KAK0419861.1"/>
    <property type="molecule type" value="Genomic_DNA"/>
</dbReference>
<reference evidence="8" key="1">
    <citation type="submission" date="2023-06" db="EMBL/GenBank/DDBJ databases">
        <title>Genomic analysis of the entomopathogenic nematode Steinernema hermaphroditum.</title>
        <authorList>
            <person name="Schwarz E.M."/>
            <person name="Heppert J.K."/>
            <person name="Baniya A."/>
            <person name="Schwartz H.T."/>
            <person name="Tan C.-H."/>
            <person name="Antoshechkin I."/>
            <person name="Sternberg P.W."/>
            <person name="Goodrich-Blair H."/>
            <person name="Dillman A.R."/>
        </authorList>
    </citation>
    <scope>NUCLEOTIDE SEQUENCE</scope>
    <source>
        <strain evidence="8">PS9179</strain>
        <tissue evidence="8">Whole animal</tissue>
    </source>
</reference>
<keyword evidence="9" id="KW-1185">Reference proteome</keyword>
<protein>
    <recommendedName>
        <fullName evidence="6">Large ribosomal subunit protein mL50</fullName>
    </recommendedName>
    <alternativeName>
        <fullName evidence="7">39S ribosomal protein L50, mitochondrial</fullName>
    </alternativeName>
</protein>
<gene>
    <name evidence="8" type="ORF">QR680_014373</name>
</gene>
<accession>A0AA39IA92</accession>
<keyword evidence="3" id="KW-0689">Ribosomal protein</keyword>
<evidence type="ECO:0000256" key="6">
    <source>
        <dbReference type="ARBA" id="ARBA00035183"/>
    </source>
</evidence>
<evidence type="ECO:0000256" key="2">
    <source>
        <dbReference type="ARBA" id="ARBA00008860"/>
    </source>
</evidence>
<evidence type="ECO:0000256" key="1">
    <source>
        <dbReference type="ARBA" id="ARBA00004173"/>
    </source>
</evidence>